<reference evidence="1 2" key="1">
    <citation type="submission" date="2020-05" db="EMBL/GenBank/DDBJ databases">
        <title>Horizontal transmission and recombination maintain forever young bacterial symbiont genomes.</title>
        <authorList>
            <person name="Russell S.L."/>
            <person name="Pepper-Tunick E."/>
            <person name="Svedberg J."/>
            <person name="Byrne A."/>
            <person name="Ruelas Castillo J."/>
            <person name="Vollmers C."/>
            <person name="Beinart R.A."/>
            <person name="Corbett-Detig R."/>
        </authorList>
    </citation>
    <scope>NUCLEOTIDE SEQUENCE [LARGE SCALE GENOMIC DNA]</scope>
    <source>
        <strain evidence="1">Santa_Monica_outfall</strain>
    </source>
</reference>
<protein>
    <submittedName>
        <fullName evidence="1">Uncharacterized protein</fullName>
    </submittedName>
</protein>
<dbReference type="AlphaFoldDB" id="A0A6N0HTM9"/>
<organism evidence="1 2">
    <name type="scientific">Candidatus Reidiella endopervernicosa</name>
    <dbReference type="NCBI Taxonomy" id="2738883"/>
    <lineage>
        <taxon>Bacteria</taxon>
        <taxon>Pseudomonadati</taxon>
        <taxon>Pseudomonadota</taxon>
        <taxon>Gammaproteobacteria</taxon>
        <taxon>Candidatus Reidiella</taxon>
    </lineage>
</organism>
<evidence type="ECO:0000313" key="1">
    <source>
        <dbReference type="EMBL" id="QKQ25759.1"/>
    </source>
</evidence>
<evidence type="ECO:0000313" key="2">
    <source>
        <dbReference type="Proteomes" id="UP000509658"/>
    </source>
</evidence>
<dbReference type="Proteomes" id="UP000509658">
    <property type="component" value="Chromosome"/>
</dbReference>
<proteinExistence type="predicted"/>
<name>A0A6N0HTM9_9GAMM</name>
<dbReference type="EMBL" id="CP054491">
    <property type="protein sequence ID" value="QKQ25759.1"/>
    <property type="molecule type" value="Genomic_DNA"/>
</dbReference>
<dbReference type="RefSeq" id="WP_174672835.1">
    <property type="nucleotide sequence ID" value="NZ_CP054491.1"/>
</dbReference>
<accession>A0A6N0HTM9</accession>
<dbReference type="KEGG" id="rev:HUE57_05270"/>
<gene>
    <name evidence="1" type="ORF">HUE57_05270</name>
</gene>
<sequence>MALYLDDSEAAELQMWSSTLQLSELEQLEGKVELTKTGIDNYHAVLATRSSQTLHESALRYRYMRGKPSGHSPSELTALTKTPLEIVPDPLPREHWRYTGNQTANFTITFNGEPLAGAWVGLTSSNGTTLESTSDAEGSVSFPVPDDFSRVMPGHSNNPKGEFIVRTGHVDNGRLYRTNLTADYRVDPGHWQSNGVALFMLGGGFAAGLLVTRRRNDPGVAIFAKVCFGHQAQANSKNLTRPFMPSAPRPSCVRCVITSSRLYTTPSVTLRRHKAAAASSSSSARALNYEYADGVDYRGLTALTSLSMAVSGRE</sequence>
<keyword evidence="2" id="KW-1185">Reference proteome</keyword>